<dbReference type="GO" id="GO:0016020">
    <property type="term" value="C:membrane"/>
    <property type="evidence" value="ECO:0007669"/>
    <property type="project" value="UniProtKB-SubCell"/>
</dbReference>
<dbReference type="InterPro" id="IPR004254">
    <property type="entry name" value="AdipoR/HlyIII-related"/>
</dbReference>
<feature type="transmembrane region" description="Helical" evidence="6">
    <location>
        <begin position="476"/>
        <end position="496"/>
    </location>
</feature>
<evidence type="ECO:0000313" key="7">
    <source>
        <dbReference type="Proteomes" id="UP000035681"/>
    </source>
</evidence>
<dbReference type="AlphaFoldDB" id="A0AAF5I2P3"/>
<keyword evidence="5 6" id="KW-0472">Membrane</keyword>
<evidence type="ECO:0000256" key="5">
    <source>
        <dbReference type="ARBA" id="ARBA00023136"/>
    </source>
</evidence>
<evidence type="ECO:0000313" key="8">
    <source>
        <dbReference type="WBParaSite" id="TCONS_00011949.p1"/>
    </source>
</evidence>
<feature type="transmembrane region" description="Helical" evidence="6">
    <location>
        <begin position="622"/>
        <end position="641"/>
    </location>
</feature>
<dbReference type="PANTHER" id="PTHR20855">
    <property type="entry name" value="ADIPOR/PROGESTIN RECEPTOR-RELATED"/>
    <property type="match status" value="1"/>
</dbReference>
<reference evidence="8" key="1">
    <citation type="submission" date="2024-02" db="UniProtKB">
        <authorList>
            <consortium name="WormBaseParasite"/>
        </authorList>
    </citation>
    <scope>IDENTIFICATION</scope>
</reference>
<keyword evidence="3 6" id="KW-0812">Transmembrane</keyword>
<organism evidence="7 8">
    <name type="scientific">Strongyloides stercoralis</name>
    <name type="common">Threadworm</name>
    <dbReference type="NCBI Taxonomy" id="6248"/>
    <lineage>
        <taxon>Eukaryota</taxon>
        <taxon>Metazoa</taxon>
        <taxon>Ecdysozoa</taxon>
        <taxon>Nematoda</taxon>
        <taxon>Chromadorea</taxon>
        <taxon>Rhabditida</taxon>
        <taxon>Tylenchina</taxon>
        <taxon>Panagrolaimomorpha</taxon>
        <taxon>Strongyloidoidea</taxon>
        <taxon>Strongyloididae</taxon>
        <taxon>Strongyloides</taxon>
    </lineage>
</organism>
<protein>
    <submittedName>
        <fullName evidence="8">Monocyte to macrophage differentiation protein</fullName>
    </submittedName>
</protein>
<dbReference type="PANTHER" id="PTHR20855:SF3">
    <property type="entry name" value="LD03007P"/>
    <property type="match status" value="1"/>
</dbReference>
<feature type="transmembrane region" description="Helical" evidence="6">
    <location>
        <begin position="446"/>
        <end position="464"/>
    </location>
</feature>
<proteinExistence type="inferred from homology"/>
<comment type="similarity">
    <text evidence="2">Belongs to the ADIPOR family.</text>
</comment>
<feature type="transmembrane region" description="Helical" evidence="6">
    <location>
        <begin position="516"/>
        <end position="535"/>
    </location>
</feature>
<sequence>MSEKNKLSYTLTPIRKDVIINEITKKISELCNDTQNIENKLYFVKEEEKEKGDVIGNTIKSVLLDYEKYFIQLLSKEKDFSNSKIIDNEFISKILCDSKFRDSNINFNNIVERYNLTLNNESENELKSLPTSQSNSLYSSSPLTASSYHSTSSNTNTTFNSSKLNDLASKIADEILRKMPNQEPSNEILKALIMEVGNLCKQPKNVISNQQIDTGVQTLLSPLISNDILNFNKNDNLNEKELKNVALQTSTITTTEGILSSTSHYSQDTLSSSNIPSNILSSEDSSSSILTTNSPGQINFKNIQNNHNFIVYEVNVDGSISNVNTNNTYILDNIPKKKKYFFTNNYESLKKDTSTSFNINREKCILKIEDIQLDSTDNENISGHIVNVITLYEKIIQVYVLRIKIIIFVYIKFYQKMCSGCGVQSIYMNPRAKPGSSYNPTVYEHYANLFSHLFPIPFFGYGMLQTIQECQTNIQYLVWCIYTFFTLLLFTMSSSYHLSELLFRPLKPTLRYYLHITDRVAIYFFIASSYTPWLVLRHCDSFIGTHMKWMVWAFAVIGCSYQITFHERYKTFETILYIFIATSPAFSFGSMIDKTGLEYLVAGGLIYFSGVAFFKMDGKIPFAHAIWHLHVVLGAAIHSYVSYKYLLIPTK</sequence>
<dbReference type="WBParaSite" id="TCONS_00011949.p1">
    <property type="protein sequence ID" value="TCONS_00011949.p1"/>
    <property type="gene ID" value="XLOC_007066"/>
</dbReference>
<keyword evidence="7" id="KW-1185">Reference proteome</keyword>
<feature type="transmembrane region" description="Helical" evidence="6">
    <location>
        <begin position="575"/>
        <end position="592"/>
    </location>
</feature>
<feature type="transmembrane region" description="Helical" evidence="6">
    <location>
        <begin position="547"/>
        <end position="563"/>
    </location>
</feature>
<comment type="subcellular location">
    <subcellularLocation>
        <location evidence="1">Membrane</location>
        <topology evidence="1">Multi-pass membrane protein</topology>
    </subcellularLocation>
</comment>
<evidence type="ECO:0000256" key="1">
    <source>
        <dbReference type="ARBA" id="ARBA00004141"/>
    </source>
</evidence>
<evidence type="ECO:0000256" key="4">
    <source>
        <dbReference type="ARBA" id="ARBA00022989"/>
    </source>
</evidence>
<name>A0AAF5I2P3_STRER</name>
<dbReference type="Proteomes" id="UP000035681">
    <property type="component" value="Unplaced"/>
</dbReference>
<keyword evidence="4 6" id="KW-1133">Transmembrane helix</keyword>
<dbReference type="Pfam" id="PF03006">
    <property type="entry name" value="HlyIII"/>
    <property type="match status" value="1"/>
</dbReference>
<accession>A0AAF5I2P3</accession>
<evidence type="ECO:0000256" key="6">
    <source>
        <dbReference type="SAM" id="Phobius"/>
    </source>
</evidence>
<evidence type="ECO:0000256" key="3">
    <source>
        <dbReference type="ARBA" id="ARBA00022692"/>
    </source>
</evidence>
<evidence type="ECO:0000256" key="2">
    <source>
        <dbReference type="ARBA" id="ARBA00007018"/>
    </source>
</evidence>
<feature type="transmembrane region" description="Helical" evidence="6">
    <location>
        <begin position="599"/>
        <end position="616"/>
    </location>
</feature>